<sequence length="600" mass="68664">MNIEQLILIFSVLTIYSSFIKKIYKVKFSTPGKLNLGDVLSLFIITVISIILNNHFYYGALIIILTILWIDSLIMFCFGMKISLDNVKVFTQGVSTFKGEFKAVINLITRFHWMLAAYLFLISSLIYLDSGVNYFLIASIILLVFCLTKSKIKNIKSFLAWIVISILLMTLGKYVEESNVIYHALLIIFSLLSLDIIKFKRFLSLKSVFYGFLLGSSIKKGISTENNKHILDEILQSRMKESSTNKSEHFGKAKDFNVLLFTIESMSDEAFSDSPVARKITDSFTNRSEVQRFYSVSPNTNQSIMQLYTNEYGVNGTYNTLHELKKHGYDSLFISTQETKHFEMKTKLVDAGFDSIIDGEDLIDCTSSNDYRLLDNIDVISEKLKRGKAFIHVLNSQTHSRYSVENKDKFNRYKNTDDRGRYLNAVDEALDIVHTMLNKLKDDDVLKNTIVILTGDHGQSFGEEGYFTHSSATINQQVQIPLCIFNNDLPMTKADSANLLDLLPTVFDLLGVELDLNNKDGINFTNQERNYLLLYSETRGYNSPSNISVLRKGKKYYMDLLKYETRILDIDDGEISDYDLSKDEIRQIVFLAAEKHNILD</sequence>
<dbReference type="AlphaFoldDB" id="A0A1C3EG42"/>
<protein>
    <recommendedName>
        <fullName evidence="3">Sulfatase N-terminal domain-containing protein</fullName>
    </recommendedName>
</protein>
<keyword evidence="2" id="KW-1133">Transmembrane helix</keyword>
<dbReference type="Gene3D" id="3.40.720.10">
    <property type="entry name" value="Alkaline Phosphatase, subunit A"/>
    <property type="match status" value="1"/>
</dbReference>
<dbReference type="OrthoDB" id="9803751at2"/>
<gene>
    <name evidence="4" type="ORF">A8L45_14115</name>
</gene>
<feature type="transmembrane region" description="Helical" evidence="2">
    <location>
        <begin position="58"/>
        <end position="82"/>
    </location>
</feature>
<dbReference type="GO" id="GO:0004065">
    <property type="term" value="F:arylsulfatase activity"/>
    <property type="evidence" value="ECO:0007669"/>
    <property type="project" value="TreeGrafter"/>
</dbReference>
<keyword evidence="5" id="KW-1185">Reference proteome</keyword>
<reference evidence="4 5" key="1">
    <citation type="submission" date="2016-05" db="EMBL/GenBank/DDBJ databases">
        <title>Genomic Taxonomy of the Vibrionaceae.</title>
        <authorList>
            <person name="Gomez-Gil B."/>
            <person name="Enciso-Ibarra J."/>
        </authorList>
    </citation>
    <scope>NUCLEOTIDE SEQUENCE [LARGE SCALE GENOMIC DNA]</scope>
    <source>
        <strain evidence="4 5">CAIM 1920</strain>
    </source>
</reference>
<evidence type="ECO:0000256" key="1">
    <source>
        <dbReference type="ARBA" id="ARBA00008779"/>
    </source>
</evidence>
<comment type="caution">
    <text evidence="4">The sequence shown here is derived from an EMBL/GenBank/DDBJ whole genome shotgun (WGS) entry which is preliminary data.</text>
</comment>
<feature type="domain" description="Sulfatase N-terminal" evidence="3">
    <location>
        <begin position="257"/>
        <end position="512"/>
    </location>
</feature>
<comment type="similarity">
    <text evidence="1">Belongs to the sulfatase family.</text>
</comment>
<keyword evidence="2" id="KW-0472">Membrane</keyword>
<feature type="transmembrane region" description="Helical" evidence="2">
    <location>
        <begin position="6"/>
        <end position="24"/>
    </location>
</feature>
<dbReference type="Pfam" id="PF00884">
    <property type="entry name" value="Sulfatase"/>
    <property type="match status" value="1"/>
</dbReference>
<evidence type="ECO:0000313" key="5">
    <source>
        <dbReference type="Proteomes" id="UP000094936"/>
    </source>
</evidence>
<feature type="transmembrane region" description="Helical" evidence="2">
    <location>
        <begin position="180"/>
        <end position="197"/>
    </location>
</feature>
<dbReference type="RefSeq" id="WP_068903374.1">
    <property type="nucleotide sequence ID" value="NZ_JBHUIF010000029.1"/>
</dbReference>
<keyword evidence="2" id="KW-0812">Transmembrane</keyword>
<evidence type="ECO:0000259" key="3">
    <source>
        <dbReference type="Pfam" id="PF00884"/>
    </source>
</evidence>
<name>A0A1C3EG42_9GAMM</name>
<dbReference type="InterPro" id="IPR017850">
    <property type="entry name" value="Alkaline_phosphatase_core_sf"/>
</dbReference>
<dbReference type="Proteomes" id="UP000094936">
    <property type="component" value="Unassembled WGS sequence"/>
</dbReference>
<dbReference type="InterPro" id="IPR050738">
    <property type="entry name" value="Sulfatase"/>
</dbReference>
<organism evidence="4 5">
    <name type="scientific">Veronia pacifica</name>
    <dbReference type="NCBI Taxonomy" id="1080227"/>
    <lineage>
        <taxon>Bacteria</taxon>
        <taxon>Pseudomonadati</taxon>
        <taxon>Pseudomonadota</taxon>
        <taxon>Gammaproteobacteria</taxon>
        <taxon>Vibrionales</taxon>
        <taxon>Vibrionaceae</taxon>
        <taxon>Veronia</taxon>
    </lineage>
</organism>
<accession>A0A1C3EG42</accession>
<dbReference type="PANTHER" id="PTHR42693">
    <property type="entry name" value="ARYLSULFATASE FAMILY MEMBER"/>
    <property type="match status" value="1"/>
</dbReference>
<dbReference type="InterPro" id="IPR000917">
    <property type="entry name" value="Sulfatase_N"/>
</dbReference>
<dbReference type="PANTHER" id="PTHR42693:SF33">
    <property type="entry name" value="ARYLSULFATASE"/>
    <property type="match status" value="1"/>
</dbReference>
<evidence type="ECO:0000313" key="4">
    <source>
        <dbReference type="EMBL" id="ODA32191.1"/>
    </source>
</evidence>
<proteinExistence type="inferred from homology"/>
<dbReference type="EMBL" id="LYBM01000026">
    <property type="protein sequence ID" value="ODA32191.1"/>
    <property type="molecule type" value="Genomic_DNA"/>
</dbReference>
<feature type="transmembrane region" description="Helical" evidence="2">
    <location>
        <begin position="36"/>
        <end position="52"/>
    </location>
</feature>
<evidence type="ECO:0000256" key="2">
    <source>
        <dbReference type="SAM" id="Phobius"/>
    </source>
</evidence>
<dbReference type="SUPFAM" id="SSF53649">
    <property type="entry name" value="Alkaline phosphatase-like"/>
    <property type="match status" value="1"/>
</dbReference>
<feature type="transmembrane region" description="Helical" evidence="2">
    <location>
        <begin position="155"/>
        <end position="174"/>
    </location>
</feature>
<dbReference type="STRING" id="1080227.A8L45_14115"/>